<proteinExistence type="predicted"/>
<dbReference type="Gene3D" id="3.10.180.10">
    <property type="entry name" value="2,3-Dihydroxybiphenyl 1,2-Dioxygenase, domain 1"/>
    <property type="match status" value="1"/>
</dbReference>
<feature type="domain" description="VOC" evidence="1">
    <location>
        <begin position="7"/>
        <end position="130"/>
    </location>
</feature>
<dbReference type="AlphaFoldDB" id="A0A975CJ05"/>
<dbReference type="InterPro" id="IPR029068">
    <property type="entry name" value="Glyas_Bleomycin-R_OHBP_Dase"/>
</dbReference>
<evidence type="ECO:0000313" key="3">
    <source>
        <dbReference type="Proteomes" id="UP000663903"/>
    </source>
</evidence>
<protein>
    <submittedName>
        <fullName evidence="2">VOC family protein</fullName>
    </submittedName>
</protein>
<dbReference type="PANTHER" id="PTHR35006">
    <property type="entry name" value="GLYOXALASE FAMILY PROTEIN (AFU_ORTHOLOGUE AFUA_5G14830)"/>
    <property type="match status" value="1"/>
</dbReference>
<dbReference type="RefSeq" id="WP_208009646.1">
    <property type="nucleotide sequence ID" value="NZ_CP071796.1"/>
</dbReference>
<organism evidence="2 3">
    <name type="scientific">Ottowia testudinis</name>
    <dbReference type="NCBI Taxonomy" id="2816950"/>
    <lineage>
        <taxon>Bacteria</taxon>
        <taxon>Pseudomonadati</taxon>
        <taxon>Pseudomonadota</taxon>
        <taxon>Betaproteobacteria</taxon>
        <taxon>Burkholderiales</taxon>
        <taxon>Comamonadaceae</taxon>
        <taxon>Ottowia</taxon>
    </lineage>
</organism>
<gene>
    <name evidence="2" type="ORF">J1M35_02785</name>
</gene>
<name>A0A975CJ05_9BURK</name>
<dbReference type="CDD" id="cd07262">
    <property type="entry name" value="VOC_like"/>
    <property type="match status" value="1"/>
</dbReference>
<dbReference type="Pfam" id="PF00903">
    <property type="entry name" value="Glyoxalase"/>
    <property type="match status" value="1"/>
</dbReference>
<evidence type="ECO:0000259" key="1">
    <source>
        <dbReference type="PROSITE" id="PS51819"/>
    </source>
</evidence>
<dbReference type="KEGG" id="otd:J1M35_02785"/>
<dbReference type="InterPro" id="IPR004360">
    <property type="entry name" value="Glyas_Fos-R_dOase_dom"/>
</dbReference>
<dbReference type="Proteomes" id="UP000663903">
    <property type="component" value="Chromosome"/>
</dbReference>
<accession>A0A975CJ05</accession>
<keyword evidence="3" id="KW-1185">Reference proteome</keyword>
<dbReference type="PROSITE" id="PS51819">
    <property type="entry name" value="VOC"/>
    <property type="match status" value="1"/>
</dbReference>
<reference evidence="2" key="1">
    <citation type="submission" date="2021-03" db="EMBL/GenBank/DDBJ databases">
        <title>Ottowia sp. 27C isolated from the cloaca of a Giant Asian pond turtle (Heosemys grandis).</title>
        <authorList>
            <person name="Spergser J."/>
            <person name="Busse H.-J."/>
        </authorList>
    </citation>
    <scope>NUCLEOTIDE SEQUENCE</scope>
    <source>
        <strain evidence="2">27C</strain>
    </source>
</reference>
<sequence length="134" mass="14622">MTTPKSALSHISLGTNCFTEAVVFYDAVLATLGIRRVLDLSQYHGIGYGRQFPEFWIQRPHDGGKAQVANGVHVAFLADGPAQVDAFYQTALAHGARCDGPASPRPDYGHDYYACFVRDLDGHKIEAMAWTPPA</sequence>
<evidence type="ECO:0000313" key="2">
    <source>
        <dbReference type="EMBL" id="QTD45862.1"/>
    </source>
</evidence>
<dbReference type="SUPFAM" id="SSF54593">
    <property type="entry name" value="Glyoxalase/Bleomycin resistance protein/Dihydroxybiphenyl dioxygenase"/>
    <property type="match status" value="1"/>
</dbReference>
<dbReference type="InterPro" id="IPR037523">
    <property type="entry name" value="VOC_core"/>
</dbReference>
<dbReference type="PANTHER" id="PTHR35006:SF4">
    <property type="entry name" value="BLR7706 PROTEIN"/>
    <property type="match status" value="1"/>
</dbReference>
<dbReference type="EMBL" id="CP071796">
    <property type="protein sequence ID" value="QTD45862.1"/>
    <property type="molecule type" value="Genomic_DNA"/>
</dbReference>